<comment type="caution">
    <text evidence="2">The sequence shown here is derived from an EMBL/GenBank/DDBJ whole genome shotgun (WGS) entry which is preliminary data.</text>
</comment>
<sequence>MPKFQHSQLCAFCDRAFQGFAFCSPDCHFRASRKVCSISEPSTPIKSSWQYISDAHDEILSKLPEKLDFEHLAVAQEQKTRSKIGETAQEKPSQHLEGPVVSQNASRELRDYENSFDVLRWQIHVPNNDRHF</sequence>
<evidence type="ECO:0000256" key="1">
    <source>
        <dbReference type="SAM" id="MobiDB-lite"/>
    </source>
</evidence>
<evidence type="ECO:0000313" key="3">
    <source>
        <dbReference type="Proteomes" id="UP001147733"/>
    </source>
</evidence>
<dbReference type="AlphaFoldDB" id="A0A9W9P9T9"/>
<feature type="compositionally biased region" description="Basic and acidic residues" evidence="1">
    <location>
        <begin position="78"/>
        <end position="94"/>
    </location>
</feature>
<dbReference type="EMBL" id="JAPQKT010000002">
    <property type="protein sequence ID" value="KAJ5240589.1"/>
    <property type="molecule type" value="Genomic_DNA"/>
</dbReference>
<organism evidence="2 3">
    <name type="scientific">Penicillium citrinum</name>
    <dbReference type="NCBI Taxonomy" id="5077"/>
    <lineage>
        <taxon>Eukaryota</taxon>
        <taxon>Fungi</taxon>
        <taxon>Dikarya</taxon>
        <taxon>Ascomycota</taxon>
        <taxon>Pezizomycotina</taxon>
        <taxon>Eurotiomycetes</taxon>
        <taxon>Eurotiomycetidae</taxon>
        <taxon>Eurotiales</taxon>
        <taxon>Aspergillaceae</taxon>
        <taxon>Penicillium</taxon>
    </lineage>
</organism>
<accession>A0A9W9P9T9</accession>
<evidence type="ECO:0000313" key="2">
    <source>
        <dbReference type="EMBL" id="KAJ5240589.1"/>
    </source>
</evidence>
<feature type="region of interest" description="Disordered" evidence="1">
    <location>
        <begin position="78"/>
        <end position="104"/>
    </location>
</feature>
<dbReference type="Proteomes" id="UP001147733">
    <property type="component" value="Unassembled WGS sequence"/>
</dbReference>
<reference evidence="2" key="1">
    <citation type="submission" date="2022-11" db="EMBL/GenBank/DDBJ databases">
        <authorList>
            <person name="Petersen C."/>
        </authorList>
    </citation>
    <scope>NUCLEOTIDE SEQUENCE</scope>
    <source>
        <strain evidence="2">IBT 23319</strain>
    </source>
</reference>
<gene>
    <name evidence="2" type="ORF">N7469_002180</name>
</gene>
<dbReference type="GeneID" id="81380267"/>
<dbReference type="RefSeq" id="XP_056503594.1">
    <property type="nucleotide sequence ID" value="XM_056641100.1"/>
</dbReference>
<reference evidence="2" key="2">
    <citation type="journal article" date="2023" name="IMA Fungus">
        <title>Comparative genomic study of the Penicillium genus elucidates a diverse pangenome and 15 lateral gene transfer events.</title>
        <authorList>
            <person name="Petersen C."/>
            <person name="Sorensen T."/>
            <person name="Nielsen M.R."/>
            <person name="Sondergaard T.E."/>
            <person name="Sorensen J.L."/>
            <person name="Fitzpatrick D.A."/>
            <person name="Frisvad J.C."/>
            <person name="Nielsen K.L."/>
        </authorList>
    </citation>
    <scope>NUCLEOTIDE SEQUENCE</scope>
    <source>
        <strain evidence="2">IBT 23319</strain>
    </source>
</reference>
<keyword evidence="3" id="KW-1185">Reference proteome</keyword>
<proteinExistence type="predicted"/>
<protein>
    <submittedName>
        <fullName evidence="2">Uncharacterized protein</fullName>
    </submittedName>
</protein>
<name>A0A9W9P9T9_PENCI</name>